<comment type="caution">
    <text evidence="8">The sequence shown here is derived from an EMBL/GenBank/DDBJ whole genome shotgun (WGS) entry which is preliminary data.</text>
</comment>
<dbReference type="InterPro" id="IPR013325">
    <property type="entry name" value="RNA_pol_sigma_r2"/>
</dbReference>
<dbReference type="Gene3D" id="1.10.10.10">
    <property type="entry name" value="Winged helix-like DNA-binding domain superfamily/Winged helix DNA-binding domain"/>
    <property type="match status" value="1"/>
</dbReference>
<evidence type="ECO:0000256" key="4">
    <source>
        <dbReference type="ARBA" id="ARBA00023163"/>
    </source>
</evidence>
<dbReference type="InterPro" id="IPR036388">
    <property type="entry name" value="WH-like_DNA-bd_sf"/>
</dbReference>
<dbReference type="EMBL" id="BAAAHK010000002">
    <property type="protein sequence ID" value="GAA0927222.1"/>
    <property type="molecule type" value="Genomic_DNA"/>
</dbReference>
<evidence type="ECO:0000259" key="7">
    <source>
        <dbReference type="Pfam" id="PF08281"/>
    </source>
</evidence>
<comment type="similarity">
    <text evidence="1">Belongs to the sigma-70 factor family. ECF subfamily.</text>
</comment>
<dbReference type="InterPro" id="IPR007627">
    <property type="entry name" value="RNA_pol_sigma70_r2"/>
</dbReference>
<evidence type="ECO:0000256" key="5">
    <source>
        <dbReference type="SAM" id="MobiDB-lite"/>
    </source>
</evidence>
<evidence type="ECO:0000256" key="2">
    <source>
        <dbReference type="ARBA" id="ARBA00023015"/>
    </source>
</evidence>
<dbReference type="Gene3D" id="1.10.1740.10">
    <property type="match status" value="1"/>
</dbReference>
<dbReference type="CDD" id="cd06171">
    <property type="entry name" value="Sigma70_r4"/>
    <property type="match status" value="1"/>
</dbReference>
<feature type="domain" description="RNA polymerase sigma factor 70 region 4 type 2" evidence="7">
    <location>
        <begin position="102"/>
        <end position="153"/>
    </location>
</feature>
<dbReference type="InterPro" id="IPR013249">
    <property type="entry name" value="RNA_pol_sigma70_r4_t2"/>
</dbReference>
<dbReference type="InterPro" id="IPR039425">
    <property type="entry name" value="RNA_pol_sigma-70-like"/>
</dbReference>
<gene>
    <name evidence="8" type="ORF">GCM10009554_08010</name>
</gene>
<keyword evidence="9" id="KW-1185">Reference proteome</keyword>
<dbReference type="InterPro" id="IPR013324">
    <property type="entry name" value="RNA_pol_sigma_r3/r4-like"/>
</dbReference>
<feature type="region of interest" description="Disordered" evidence="5">
    <location>
        <begin position="153"/>
        <end position="176"/>
    </location>
</feature>
<organism evidence="8 9">
    <name type="scientific">Kribbella koreensis</name>
    <dbReference type="NCBI Taxonomy" id="57909"/>
    <lineage>
        <taxon>Bacteria</taxon>
        <taxon>Bacillati</taxon>
        <taxon>Actinomycetota</taxon>
        <taxon>Actinomycetes</taxon>
        <taxon>Propionibacteriales</taxon>
        <taxon>Kribbellaceae</taxon>
        <taxon>Kribbella</taxon>
    </lineage>
</organism>
<evidence type="ECO:0000313" key="8">
    <source>
        <dbReference type="EMBL" id="GAA0927222.1"/>
    </source>
</evidence>
<sequence>MDFERLVELHSADLHAYLSRRSTSEVADDLLADVWLAAFSGRSSFDPELGSVRGWLFGIARHVLHSYYRRHRLRTVLTRADRPLDETAAVDARLDAAALVPALREALRSLPAVERELLLLVAWEQLTPSEAGQVLGIPAGTARSRLHRARQRMDERLGDSTQVVDENTNHKLGADS</sequence>
<dbReference type="PANTHER" id="PTHR43133">
    <property type="entry name" value="RNA POLYMERASE ECF-TYPE SIGMA FACTO"/>
    <property type="match status" value="1"/>
</dbReference>
<dbReference type="PANTHER" id="PTHR43133:SF25">
    <property type="entry name" value="RNA POLYMERASE SIGMA FACTOR RFAY-RELATED"/>
    <property type="match status" value="1"/>
</dbReference>
<evidence type="ECO:0000256" key="1">
    <source>
        <dbReference type="ARBA" id="ARBA00010641"/>
    </source>
</evidence>
<feature type="compositionally biased region" description="Basic and acidic residues" evidence="5">
    <location>
        <begin position="167"/>
        <end position="176"/>
    </location>
</feature>
<dbReference type="Pfam" id="PF08281">
    <property type="entry name" value="Sigma70_r4_2"/>
    <property type="match status" value="1"/>
</dbReference>
<keyword evidence="4" id="KW-0804">Transcription</keyword>
<proteinExistence type="inferred from homology"/>
<protein>
    <submittedName>
        <fullName evidence="8">RNA polymerase sigma factor</fullName>
    </submittedName>
</protein>
<keyword evidence="2" id="KW-0805">Transcription regulation</keyword>
<dbReference type="RefSeq" id="WP_343964867.1">
    <property type="nucleotide sequence ID" value="NZ_BAAAHK010000002.1"/>
</dbReference>
<reference evidence="8 9" key="1">
    <citation type="journal article" date="2019" name="Int. J. Syst. Evol. Microbiol.">
        <title>The Global Catalogue of Microorganisms (GCM) 10K type strain sequencing project: providing services to taxonomists for standard genome sequencing and annotation.</title>
        <authorList>
            <consortium name="The Broad Institute Genomics Platform"/>
            <consortium name="The Broad Institute Genome Sequencing Center for Infectious Disease"/>
            <person name="Wu L."/>
            <person name="Ma J."/>
        </authorList>
    </citation>
    <scope>NUCLEOTIDE SEQUENCE [LARGE SCALE GENOMIC DNA]</scope>
    <source>
        <strain evidence="8 9">JCM 10977</strain>
    </source>
</reference>
<dbReference type="Pfam" id="PF04542">
    <property type="entry name" value="Sigma70_r2"/>
    <property type="match status" value="1"/>
</dbReference>
<dbReference type="SUPFAM" id="SSF88659">
    <property type="entry name" value="Sigma3 and sigma4 domains of RNA polymerase sigma factors"/>
    <property type="match status" value="1"/>
</dbReference>
<keyword evidence="3" id="KW-0731">Sigma factor</keyword>
<dbReference type="SUPFAM" id="SSF88946">
    <property type="entry name" value="Sigma2 domain of RNA polymerase sigma factors"/>
    <property type="match status" value="1"/>
</dbReference>
<dbReference type="NCBIfam" id="TIGR02937">
    <property type="entry name" value="sigma70-ECF"/>
    <property type="match status" value="1"/>
</dbReference>
<evidence type="ECO:0000256" key="3">
    <source>
        <dbReference type="ARBA" id="ARBA00023082"/>
    </source>
</evidence>
<dbReference type="InterPro" id="IPR014284">
    <property type="entry name" value="RNA_pol_sigma-70_dom"/>
</dbReference>
<evidence type="ECO:0000313" key="9">
    <source>
        <dbReference type="Proteomes" id="UP001500542"/>
    </source>
</evidence>
<dbReference type="Proteomes" id="UP001500542">
    <property type="component" value="Unassembled WGS sequence"/>
</dbReference>
<name>A0ABN1PFX7_9ACTN</name>
<evidence type="ECO:0000259" key="6">
    <source>
        <dbReference type="Pfam" id="PF04542"/>
    </source>
</evidence>
<feature type="domain" description="RNA polymerase sigma-70 region 2" evidence="6">
    <location>
        <begin position="6"/>
        <end position="72"/>
    </location>
</feature>
<accession>A0ABN1PFX7</accession>